<gene>
    <name evidence="2" type="ORF">FAZ98_11985</name>
</gene>
<feature type="region of interest" description="Disordered" evidence="1">
    <location>
        <begin position="56"/>
        <end position="90"/>
    </location>
</feature>
<sequence length="90" mass="9468">MTSSKGRGQNFGDETSDEGLSKMVINMKALWKHLTPVTPAQAEKAMAASLTAHAEKYGPPSKTSVCLESPNKAVDELDGESADVSSSSPE</sequence>
<evidence type="ECO:0000313" key="3">
    <source>
        <dbReference type="Proteomes" id="UP000433577"/>
    </source>
</evidence>
<protein>
    <submittedName>
        <fullName evidence="2">Uncharacterized protein</fullName>
    </submittedName>
</protein>
<evidence type="ECO:0000313" key="2">
    <source>
        <dbReference type="EMBL" id="QGZ62387.1"/>
    </source>
</evidence>
<keyword evidence="3" id="KW-1185">Reference proteome</keyword>
<evidence type="ECO:0000256" key="1">
    <source>
        <dbReference type="SAM" id="MobiDB-lite"/>
    </source>
</evidence>
<dbReference type="Proteomes" id="UP000433577">
    <property type="component" value="Chromosome 1"/>
</dbReference>
<name>A0A7Z2GIF9_9BURK</name>
<accession>A0A7Z2GIF9</accession>
<dbReference type="AlphaFoldDB" id="A0A7Z2GIF9"/>
<dbReference type="RefSeq" id="WP_158951414.1">
    <property type="nucleotide sequence ID" value="NZ_CP046913.1"/>
</dbReference>
<organism evidence="2 3">
    <name type="scientific">Paraburkholderia acidisoli</name>
    <dbReference type="NCBI Taxonomy" id="2571748"/>
    <lineage>
        <taxon>Bacteria</taxon>
        <taxon>Pseudomonadati</taxon>
        <taxon>Pseudomonadota</taxon>
        <taxon>Betaproteobacteria</taxon>
        <taxon>Burkholderiales</taxon>
        <taxon>Burkholderiaceae</taxon>
        <taxon>Paraburkholderia</taxon>
    </lineage>
</organism>
<dbReference type="KEGG" id="pacs:FAZ98_11985"/>
<proteinExistence type="predicted"/>
<dbReference type="EMBL" id="CP046913">
    <property type="protein sequence ID" value="QGZ62387.1"/>
    <property type="molecule type" value="Genomic_DNA"/>
</dbReference>
<reference evidence="2 3" key="1">
    <citation type="submission" date="2019-12" db="EMBL/GenBank/DDBJ databases">
        <title>Paraburkholderia acidiphila 7Q-K02 sp. nov and Paraburkholderia acidisoli DHF22 sp. nov., two strains isolated from forest soil.</title>
        <authorList>
            <person name="Gao Z."/>
            <person name="Qiu L."/>
        </authorList>
    </citation>
    <scope>NUCLEOTIDE SEQUENCE [LARGE SCALE GENOMIC DNA]</scope>
    <source>
        <strain evidence="2 3">DHF22</strain>
    </source>
</reference>